<organism evidence="9 10">
    <name type="scientific">Tenggerimyces flavus</name>
    <dbReference type="NCBI Taxonomy" id="1708749"/>
    <lineage>
        <taxon>Bacteria</taxon>
        <taxon>Bacillati</taxon>
        <taxon>Actinomycetota</taxon>
        <taxon>Actinomycetes</taxon>
        <taxon>Propionibacteriales</taxon>
        <taxon>Nocardioidaceae</taxon>
        <taxon>Tenggerimyces</taxon>
    </lineage>
</organism>
<dbReference type="NCBIfam" id="NF045476">
    <property type="entry name" value="Opp4C"/>
    <property type="match status" value="1"/>
</dbReference>
<feature type="transmembrane region" description="Helical" evidence="7">
    <location>
        <begin position="189"/>
        <end position="204"/>
    </location>
</feature>
<keyword evidence="2 7" id="KW-0813">Transport</keyword>
<keyword evidence="6 7" id="KW-0472">Membrane</keyword>
<feature type="transmembrane region" description="Helical" evidence="7">
    <location>
        <begin position="216"/>
        <end position="241"/>
    </location>
</feature>
<name>A0ABV7YCT1_9ACTN</name>
<comment type="subcellular location">
    <subcellularLocation>
        <location evidence="1 7">Cell membrane</location>
        <topology evidence="1 7">Multi-pass membrane protein</topology>
    </subcellularLocation>
</comment>
<dbReference type="Proteomes" id="UP001595699">
    <property type="component" value="Unassembled WGS sequence"/>
</dbReference>
<feature type="transmembrane region" description="Helical" evidence="7">
    <location>
        <begin position="107"/>
        <end position="132"/>
    </location>
</feature>
<keyword evidence="5 7" id="KW-1133">Transmembrane helix</keyword>
<dbReference type="InterPro" id="IPR053523">
    <property type="entry name" value="Oligopeptide_permease_AppC"/>
</dbReference>
<dbReference type="Pfam" id="PF00528">
    <property type="entry name" value="BPD_transp_1"/>
    <property type="match status" value="1"/>
</dbReference>
<accession>A0ABV7YCT1</accession>
<keyword evidence="3" id="KW-1003">Cell membrane</keyword>
<keyword evidence="4 7" id="KW-0812">Transmembrane</keyword>
<evidence type="ECO:0000256" key="2">
    <source>
        <dbReference type="ARBA" id="ARBA00022448"/>
    </source>
</evidence>
<keyword evidence="10" id="KW-1185">Reference proteome</keyword>
<proteinExistence type="inferred from homology"/>
<dbReference type="Gene3D" id="1.10.3720.10">
    <property type="entry name" value="MetI-like"/>
    <property type="match status" value="1"/>
</dbReference>
<evidence type="ECO:0000256" key="5">
    <source>
        <dbReference type="ARBA" id="ARBA00022989"/>
    </source>
</evidence>
<evidence type="ECO:0000259" key="8">
    <source>
        <dbReference type="PROSITE" id="PS50928"/>
    </source>
</evidence>
<gene>
    <name evidence="9" type="primary">opp4C</name>
    <name evidence="9" type="ORF">ACFOUW_19500</name>
</gene>
<dbReference type="CDD" id="cd06261">
    <property type="entry name" value="TM_PBP2"/>
    <property type="match status" value="1"/>
</dbReference>
<evidence type="ECO:0000313" key="10">
    <source>
        <dbReference type="Proteomes" id="UP001595699"/>
    </source>
</evidence>
<reference evidence="10" key="1">
    <citation type="journal article" date="2019" name="Int. J. Syst. Evol. Microbiol.">
        <title>The Global Catalogue of Microorganisms (GCM) 10K type strain sequencing project: providing services to taxonomists for standard genome sequencing and annotation.</title>
        <authorList>
            <consortium name="The Broad Institute Genomics Platform"/>
            <consortium name="The Broad Institute Genome Sequencing Center for Infectious Disease"/>
            <person name="Wu L."/>
            <person name="Ma J."/>
        </authorList>
    </citation>
    <scope>NUCLEOTIDE SEQUENCE [LARGE SCALE GENOMIC DNA]</scope>
    <source>
        <strain evidence="10">CGMCC 4.7241</strain>
    </source>
</reference>
<dbReference type="InterPro" id="IPR035906">
    <property type="entry name" value="MetI-like_sf"/>
</dbReference>
<dbReference type="InterPro" id="IPR000515">
    <property type="entry name" value="MetI-like"/>
</dbReference>
<comment type="caution">
    <text evidence="9">The sequence shown here is derived from an EMBL/GenBank/DDBJ whole genome shotgun (WGS) entry which is preliminary data.</text>
</comment>
<feature type="transmembrane region" description="Helical" evidence="7">
    <location>
        <begin position="144"/>
        <end position="169"/>
    </location>
</feature>
<evidence type="ECO:0000256" key="4">
    <source>
        <dbReference type="ARBA" id="ARBA00022692"/>
    </source>
</evidence>
<feature type="transmembrane region" description="Helical" evidence="7">
    <location>
        <begin position="34"/>
        <end position="55"/>
    </location>
</feature>
<evidence type="ECO:0000256" key="6">
    <source>
        <dbReference type="ARBA" id="ARBA00023136"/>
    </source>
</evidence>
<evidence type="ECO:0000256" key="1">
    <source>
        <dbReference type="ARBA" id="ARBA00004651"/>
    </source>
</evidence>
<dbReference type="RefSeq" id="WP_205119878.1">
    <property type="nucleotide sequence ID" value="NZ_JAFBCM010000001.1"/>
</dbReference>
<dbReference type="PROSITE" id="PS50928">
    <property type="entry name" value="ABC_TM1"/>
    <property type="match status" value="1"/>
</dbReference>
<feature type="domain" description="ABC transmembrane type-1" evidence="8">
    <location>
        <begin position="95"/>
        <end position="286"/>
    </location>
</feature>
<feature type="transmembrane region" description="Helical" evidence="7">
    <location>
        <begin position="266"/>
        <end position="286"/>
    </location>
</feature>
<dbReference type="PANTHER" id="PTHR43386">
    <property type="entry name" value="OLIGOPEPTIDE TRANSPORT SYSTEM PERMEASE PROTEIN APPC"/>
    <property type="match status" value="1"/>
</dbReference>
<dbReference type="Pfam" id="PF12911">
    <property type="entry name" value="OppC_N"/>
    <property type="match status" value="1"/>
</dbReference>
<sequence length="298" mass="31019">MTGADLTAASAVPRGIRSRTPGGMAVRRFFRNKIAVGGAVVLIVVVALAIFAPLVSSYDPNAVDLRAFRQAPSAEHLFGTDSSGRDVFTRAIFAGRVSLGIGLSASLIAIVLGTLLGAVAGLLGGWVDAVIMRFADIMMSLPSLVVILVVAGILGPSLVTLIVAIGVFGWPVTGRVVRGATLSLREHEFILAANAVGASNWWLIRRHILPAVLAPVTVVGTLTVAGTILVEAALSFLGLGVQPPQASWGNMLIDAQNLTLVQTMPWLWLPPGIAIALTVLSVNFVGDGLRDAVDPRQG</sequence>
<evidence type="ECO:0000256" key="7">
    <source>
        <dbReference type="RuleBase" id="RU363032"/>
    </source>
</evidence>
<dbReference type="InterPro" id="IPR050366">
    <property type="entry name" value="BP-dependent_transpt_permease"/>
</dbReference>
<evidence type="ECO:0000313" key="9">
    <source>
        <dbReference type="EMBL" id="MFC3763036.1"/>
    </source>
</evidence>
<evidence type="ECO:0000256" key="3">
    <source>
        <dbReference type="ARBA" id="ARBA00022475"/>
    </source>
</evidence>
<dbReference type="InterPro" id="IPR025966">
    <property type="entry name" value="OppC_N"/>
</dbReference>
<dbReference type="EMBL" id="JBHRZH010000017">
    <property type="protein sequence ID" value="MFC3763036.1"/>
    <property type="molecule type" value="Genomic_DNA"/>
</dbReference>
<dbReference type="SUPFAM" id="SSF161098">
    <property type="entry name" value="MetI-like"/>
    <property type="match status" value="1"/>
</dbReference>
<protein>
    <submittedName>
        <fullName evidence="9">Oligopeptide ABC transporter permease</fullName>
    </submittedName>
</protein>
<comment type="similarity">
    <text evidence="7">Belongs to the binding-protein-dependent transport system permease family.</text>
</comment>
<dbReference type="PANTHER" id="PTHR43386:SF1">
    <property type="entry name" value="D,D-DIPEPTIDE TRANSPORT SYSTEM PERMEASE PROTEIN DDPC-RELATED"/>
    <property type="match status" value="1"/>
</dbReference>